<comment type="caution">
    <text evidence="1">The sequence shown here is derived from an EMBL/GenBank/DDBJ whole genome shotgun (WGS) entry which is preliminary data.</text>
</comment>
<name>A0ABN9R8B8_9DINO</name>
<dbReference type="Proteomes" id="UP001189429">
    <property type="component" value="Unassembled WGS sequence"/>
</dbReference>
<protein>
    <submittedName>
        <fullName evidence="1">Uncharacterized protein</fullName>
    </submittedName>
</protein>
<evidence type="ECO:0000313" key="2">
    <source>
        <dbReference type="Proteomes" id="UP001189429"/>
    </source>
</evidence>
<organism evidence="1 2">
    <name type="scientific">Prorocentrum cordatum</name>
    <dbReference type="NCBI Taxonomy" id="2364126"/>
    <lineage>
        <taxon>Eukaryota</taxon>
        <taxon>Sar</taxon>
        <taxon>Alveolata</taxon>
        <taxon>Dinophyceae</taxon>
        <taxon>Prorocentrales</taxon>
        <taxon>Prorocentraceae</taxon>
        <taxon>Prorocentrum</taxon>
    </lineage>
</organism>
<gene>
    <name evidence="1" type="ORF">PCOR1329_LOCUS17423</name>
</gene>
<sequence length="238" mass="26741">MRGMEVPSWARAQQPKSVSLFEKWAKEDQEGYRLHNAAMRKKTTSLKPGKVPSRPATPAQVRAKVRKLINKRSMKIKDIQKLMGNPSGWGKFMNGASYKYPSAGAALCNEAYNAASFFFWCEKNVSSRLPPVMKVAKPSLPDISAVKVTRHPLVHIKNTQTALKRICKKYDLTYSKMSALMGRLKFGPRVSVAQISKFVNTGGSEAFGDIAEFCEKVQMAEGQKRKSLFSKLPKRRRV</sequence>
<keyword evidence="2" id="KW-1185">Reference proteome</keyword>
<proteinExistence type="predicted"/>
<reference evidence="1" key="1">
    <citation type="submission" date="2023-10" db="EMBL/GenBank/DDBJ databases">
        <authorList>
            <person name="Chen Y."/>
            <person name="Shah S."/>
            <person name="Dougan E. K."/>
            <person name="Thang M."/>
            <person name="Chan C."/>
        </authorList>
    </citation>
    <scope>NUCLEOTIDE SEQUENCE [LARGE SCALE GENOMIC DNA]</scope>
</reference>
<evidence type="ECO:0000313" key="1">
    <source>
        <dbReference type="EMBL" id="CAK0813526.1"/>
    </source>
</evidence>
<dbReference type="EMBL" id="CAUYUJ010005406">
    <property type="protein sequence ID" value="CAK0813526.1"/>
    <property type="molecule type" value="Genomic_DNA"/>
</dbReference>
<accession>A0ABN9R8B8</accession>